<dbReference type="PANTHER" id="PTHR34798:SF1">
    <property type="entry name" value="TIC-LIKE PROTEIN"/>
    <property type="match status" value="1"/>
</dbReference>
<feature type="compositionally biased region" description="Polar residues" evidence="1">
    <location>
        <begin position="702"/>
        <end position="715"/>
    </location>
</feature>
<accession>A0ABM1R3S0</accession>
<feature type="region of interest" description="Disordered" evidence="1">
    <location>
        <begin position="660"/>
        <end position="739"/>
    </location>
</feature>
<organism evidence="2 3">
    <name type="scientific">Camelina sativa</name>
    <name type="common">False flax</name>
    <name type="synonym">Myagrum sativum</name>
    <dbReference type="NCBI Taxonomy" id="90675"/>
    <lineage>
        <taxon>Eukaryota</taxon>
        <taxon>Viridiplantae</taxon>
        <taxon>Streptophyta</taxon>
        <taxon>Embryophyta</taxon>
        <taxon>Tracheophyta</taxon>
        <taxon>Spermatophyta</taxon>
        <taxon>Magnoliopsida</taxon>
        <taxon>eudicotyledons</taxon>
        <taxon>Gunneridae</taxon>
        <taxon>Pentapetalae</taxon>
        <taxon>rosids</taxon>
        <taxon>malvids</taxon>
        <taxon>Brassicales</taxon>
        <taxon>Brassicaceae</taxon>
        <taxon>Camelineae</taxon>
        <taxon>Camelina</taxon>
    </lineage>
</organism>
<name>A0ABM1R3S0_CAMSA</name>
<dbReference type="InterPro" id="IPR039317">
    <property type="entry name" value="TIC"/>
</dbReference>
<gene>
    <name evidence="3" type="primary">LOC104748997</name>
</gene>
<feature type="compositionally biased region" description="Basic and acidic residues" evidence="1">
    <location>
        <begin position="216"/>
        <end position="232"/>
    </location>
</feature>
<feature type="compositionally biased region" description="Polar residues" evidence="1">
    <location>
        <begin position="974"/>
        <end position="988"/>
    </location>
</feature>
<feature type="region of interest" description="Disordered" evidence="1">
    <location>
        <begin position="1"/>
        <end position="192"/>
    </location>
</feature>
<feature type="region of interest" description="Disordered" evidence="1">
    <location>
        <begin position="533"/>
        <end position="565"/>
    </location>
</feature>
<feature type="compositionally biased region" description="Basic and acidic residues" evidence="1">
    <location>
        <begin position="1"/>
        <end position="10"/>
    </location>
</feature>
<feature type="region of interest" description="Disordered" evidence="1">
    <location>
        <begin position="250"/>
        <end position="311"/>
    </location>
</feature>
<feature type="compositionally biased region" description="Polar residues" evidence="1">
    <location>
        <begin position="783"/>
        <end position="804"/>
    </location>
</feature>
<feature type="compositionally biased region" description="Basic and acidic residues" evidence="1">
    <location>
        <begin position="536"/>
        <end position="545"/>
    </location>
</feature>
<feature type="compositionally biased region" description="Low complexity" evidence="1">
    <location>
        <begin position="920"/>
        <end position="929"/>
    </location>
</feature>
<feature type="compositionally biased region" description="Polar residues" evidence="1">
    <location>
        <begin position="846"/>
        <end position="858"/>
    </location>
</feature>
<feature type="compositionally biased region" description="Basic and acidic residues" evidence="1">
    <location>
        <begin position="27"/>
        <end position="55"/>
    </location>
</feature>
<reference evidence="3" key="2">
    <citation type="submission" date="2025-08" db="UniProtKB">
        <authorList>
            <consortium name="RefSeq"/>
        </authorList>
    </citation>
    <scope>IDENTIFICATION</scope>
</reference>
<reference evidence="2" key="1">
    <citation type="journal article" date="2014" name="Nat. Commun.">
        <title>The emerging biofuel crop Camelina sativa retains a highly undifferentiated hexaploid genome structure.</title>
        <authorList>
            <person name="Kagale S."/>
            <person name="Koh C."/>
            <person name="Nixon J."/>
            <person name="Bollina V."/>
            <person name="Clarke W.E."/>
            <person name="Tuteja R."/>
            <person name="Spillane C."/>
            <person name="Robinson S.J."/>
            <person name="Links M.G."/>
            <person name="Clarke C."/>
            <person name="Higgins E.E."/>
            <person name="Huebert T."/>
            <person name="Sharpe A.G."/>
            <person name="Parkin I.A."/>
        </authorList>
    </citation>
    <scope>NUCLEOTIDE SEQUENCE [LARGE SCALE GENOMIC DNA]</scope>
    <source>
        <strain evidence="2">cv. DH55</strain>
    </source>
</reference>
<dbReference type="PANTHER" id="PTHR34798">
    <property type="entry name" value="PROTEIN TIME FOR COFFEE"/>
    <property type="match status" value="1"/>
</dbReference>
<sequence>MDNKNREARRSTTTMAASNGVTRRRQRLSENSREQMHQEVRDRPGKKERDPESLNRSKRRRSERFARRNEGDLEEEEEEDSSDESLGDDHVHHQKSFSSCRIPRHASSSFKVADEMIGVPVPRKARSACIKRSHDCRTSSGSGGGGFGEDRRRPSTSPGSYSFEVVSPSSKKIVNGSKSRIPKPRKSSGTVEDDLEFEIAEVLSGLKKQPLLTSMRPDDSEVKGAKKLKTEGDDSSSGVEIACNARICDSSNIDKSTTDGTKPSSAVSDIHKEKENEVRQQTRTMLDSEVSKGVSEGPQLENNIDESHSSSKLDIDLMVPPAVPSSPGRISLLPLVSDYCKGNSLNCKDKIVLKNERTPEEAQQHKTEKHEWLNLNIERPNQESGRDSNLKLQNFDWSQPQQATSAQQSSVLPFPLAVSSWPSGLSPQAYVPVIQTGKPVGGSNGSSTLLQQGAPFFASQPRPKKCATHFFIARNIQLHQHFVKTSHVSTPNKCSVYLRGDDLSPAPGNPSLQGSSPVINLNSQAHDGIAENISPSEEKASERVHFASTRQKKPQPPPPSSSIVPAPAFIFPSNHHLQPVMVASKSPLPTKSPRVAVGSTSVNFSHPSSSASEASSPYFTVLPNNAYSFQLSSTIRGGTASQALPYFNGSFYSPQMFQQPPQLMQRQSPSQRESKASSFSSSSHRQPQPQPQSQVSVNSLSGQANVQQHRQQSQKSEAKAAGDNSDSRGSHNQSEGPYGQIMTAPVQQQNFSMSFASFAGGATPANLNFSSNGYHIITAPSGVQQKNHQTNDSKTGGASCSSNAEDPKKTLPGKAPVMMNGQTLVFDNPSRTLNFVSGTWPPPAATTINGDSSVFTQHHAQRQKQSGRSKMMTHSQVDSVSASSSQWKNPANSSLTSCNLKQFQSQQQIRTHGQTQISFAAPSQSQPSQEQHGRCGGSSSVTGSGSHGKAANHKVSNSKTLPLSPIPSSPAHAQEQTENSASGSTKKTSPVCGRTVPPIISSCPGHLSELKY</sequence>
<feature type="compositionally biased region" description="Low complexity" evidence="1">
    <location>
        <begin position="875"/>
        <end position="886"/>
    </location>
</feature>
<proteinExistence type="predicted"/>
<evidence type="ECO:0000256" key="1">
    <source>
        <dbReference type="SAM" id="MobiDB-lite"/>
    </source>
</evidence>
<feature type="compositionally biased region" description="Polar residues" evidence="1">
    <location>
        <begin position="887"/>
        <end position="918"/>
    </location>
</feature>
<dbReference type="RefSeq" id="XP_019093658.1">
    <property type="nucleotide sequence ID" value="XM_019238113.1"/>
</dbReference>
<feature type="compositionally biased region" description="Low complexity" evidence="1">
    <location>
        <begin position="660"/>
        <end position="701"/>
    </location>
</feature>
<keyword evidence="2" id="KW-1185">Reference proteome</keyword>
<feature type="compositionally biased region" description="Basic and acidic residues" evidence="1">
    <location>
        <begin position="269"/>
        <end position="280"/>
    </location>
</feature>
<evidence type="ECO:0000313" key="3">
    <source>
        <dbReference type="RefSeq" id="XP_019093658.1"/>
    </source>
</evidence>
<feature type="compositionally biased region" description="Polar residues" evidence="1">
    <location>
        <begin position="250"/>
        <end position="267"/>
    </location>
</feature>
<feature type="compositionally biased region" description="Basic and acidic residues" evidence="1">
    <location>
        <begin position="716"/>
        <end position="729"/>
    </location>
</feature>
<protein>
    <submittedName>
        <fullName evidence="3">Protein TIME FOR COFFEE-like isoform X1</fullName>
    </submittedName>
</protein>
<feature type="compositionally biased region" description="Low complexity" evidence="1">
    <location>
        <begin position="937"/>
        <end position="948"/>
    </location>
</feature>
<dbReference type="GeneID" id="104748997"/>
<evidence type="ECO:0000313" key="2">
    <source>
        <dbReference type="Proteomes" id="UP000694864"/>
    </source>
</evidence>
<dbReference type="Proteomes" id="UP000694864">
    <property type="component" value="Chromosome 16"/>
</dbReference>
<feature type="compositionally biased region" description="Polar residues" evidence="1">
    <location>
        <begin position="11"/>
        <end position="21"/>
    </location>
</feature>
<feature type="compositionally biased region" description="Acidic residues" evidence="1">
    <location>
        <begin position="72"/>
        <end position="86"/>
    </location>
</feature>
<feature type="region of interest" description="Disordered" evidence="1">
    <location>
        <begin position="210"/>
        <end position="237"/>
    </location>
</feature>
<feature type="region of interest" description="Disordered" evidence="1">
    <location>
        <begin position="783"/>
        <end position="815"/>
    </location>
</feature>
<feature type="region of interest" description="Disordered" evidence="1">
    <location>
        <begin position="844"/>
        <end position="1012"/>
    </location>
</feature>